<dbReference type="GO" id="GO:0003723">
    <property type="term" value="F:RNA binding"/>
    <property type="evidence" value="ECO:0007669"/>
    <property type="project" value="InterPro"/>
</dbReference>
<evidence type="ECO:0000313" key="4">
    <source>
        <dbReference type="WBParaSite" id="SRAE_0000056900.1"/>
    </source>
</evidence>
<reference evidence="2" key="2">
    <citation type="submission" date="2014-09" db="EMBL/GenBank/DDBJ databases">
        <authorList>
            <person name="Aslett A.Martin."/>
        </authorList>
    </citation>
    <scope>NUCLEOTIDE SEQUENCE</scope>
    <source>
        <strain evidence="2">ED321 Heterogonic</strain>
    </source>
</reference>
<evidence type="ECO:0000313" key="2">
    <source>
        <dbReference type="EMBL" id="CEF61445.1"/>
    </source>
</evidence>
<dbReference type="SUPFAM" id="SSF101690">
    <property type="entry name" value="PAZ domain"/>
    <property type="match status" value="1"/>
</dbReference>
<dbReference type="RefSeq" id="XP_024500654.1">
    <property type="nucleotide sequence ID" value="XM_024646477.1"/>
</dbReference>
<evidence type="ECO:0000313" key="5">
    <source>
        <dbReference type="WormBase" id="SRAE_0000056900"/>
    </source>
</evidence>
<name>A0A090KV99_STRRB</name>
<dbReference type="CTD" id="36373813"/>
<dbReference type="Pfam" id="PF02170">
    <property type="entry name" value="PAZ"/>
    <property type="match status" value="1"/>
</dbReference>
<evidence type="ECO:0000259" key="1">
    <source>
        <dbReference type="Pfam" id="PF02170"/>
    </source>
</evidence>
<feature type="domain" description="PAZ" evidence="1">
    <location>
        <begin position="197"/>
        <end position="274"/>
    </location>
</feature>
<dbReference type="GeneID" id="36373813"/>
<dbReference type="WBParaSite" id="SRAE_0000056900.1">
    <property type="protein sequence ID" value="SRAE_0000056900.1"/>
    <property type="gene ID" value="WBGene00256315"/>
</dbReference>
<dbReference type="WormBase" id="SRAE_0000056900">
    <property type="protein sequence ID" value="SRP05139"/>
    <property type="gene ID" value="WBGene00256315"/>
</dbReference>
<dbReference type="InterPro" id="IPR003100">
    <property type="entry name" value="PAZ_dom"/>
</dbReference>
<dbReference type="AlphaFoldDB" id="A0A090KV99"/>
<dbReference type="CDD" id="cd02846">
    <property type="entry name" value="PAZ_argonaute_like"/>
    <property type="match status" value="1"/>
</dbReference>
<dbReference type="Gene3D" id="2.170.260.10">
    <property type="entry name" value="paz domain"/>
    <property type="match status" value="1"/>
</dbReference>
<sequence length="281" mass="32520">MNSQLFFLSIVALEKKNVCRFALSKANELSGNFGNDKLFYAYDGVKNLITNHLLNIDEFVIEREKLGIQYKSIFKNGSVRIFFEKTTRYHEIDLSVYASYLIVTQQALNDKNAGGGGYVQLNGEKSLTESSSFLKYENLRIGLGRIIVGSFTENIKFTNIDEPCFVLSINASKNVYYKSELLDKIIKDEIFRRNVPRLLKDFNAEINDSNIKGVHFETVYRKNGDIIKFRHDLHNHSTIDTIIDMKDGSQKSFAEYFQNKFNIQLKYPVWPLFVYKIHVTN</sequence>
<organism evidence="2">
    <name type="scientific">Strongyloides ratti</name>
    <name type="common">Parasitic roundworm</name>
    <dbReference type="NCBI Taxonomy" id="34506"/>
    <lineage>
        <taxon>Eukaryota</taxon>
        <taxon>Metazoa</taxon>
        <taxon>Ecdysozoa</taxon>
        <taxon>Nematoda</taxon>
        <taxon>Chromadorea</taxon>
        <taxon>Rhabditida</taxon>
        <taxon>Tylenchina</taxon>
        <taxon>Panagrolaimomorpha</taxon>
        <taxon>Strongyloidoidea</taxon>
        <taxon>Strongyloididae</taxon>
        <taxon>Strongyloides</taxon>
    </lineage>
</organism>
<keyword evidence="3" id="KW-1185">Reference proteome</keyword>
<accession>A0A090KV99</accession>
<protein>
    <submittedName>
        <fullName evidence="2">Protein argonaute-2</fullName>
    </submittedName>
</protein>
<evidence type="ECO:0000313" key="3">
    <source>
        <dbReference type="Proteomes" id="UP000035682"/>
    </source>
</evidence>
<dbReference type="Proteomes" id="UP000035682">
    <property type="component" value="Unplaced"/>
</dbReference>
<dbReference type="InterPro" id="IPR036085">
    <property type="entry name" value="PAZ_dom_sf"/>
</dbReference>
<proteinExistence type="predicted"/>
<reference evidence="3" key="1">
    <citation type="submission" date="2014-09" db="EMBL/GenBank/DDBJ databases">
        <authorList>
            <person name="Martin A.A."/>
        </authorList>
    </citation>
    <scope>NUCLEOTIDE SEQUENCE</scope>
    <source>
        <strain evidence="3">ED321</strain>
    </source>
</reference>
<dbReference type="EMBL" id="LN609408">
    <property type="protein sequence ID" value="CEF61445.1"/>
    <property type="molecule type" value="Genomic_DNA"/>
</dbReference>
<reference evidence="4" key="3">
    <citation type="submission" date="2020-12" db="UniProtKB">
        <authorList>
            <consortium name="WormBaseParasite"/>
        </authorList>
    </citation>
    <scope>IDENTIFICATION</scope>
</reference>
<gene>
    <name evidence="2 4 5" type="ORF">SRAE_0000056900</name>
</gene>